<comment type="caution">
    <text evidence="2">The sequence shown here is derived from an EMBL/GenBank/DDBJ whole genome shotgun (WGS) entry which is preliminary data.</text>
</comment>
<feature type="region of interest" description="Disordered" evidence="1">
    <location>
        <begin position="435"/>
        <end position="495"/>
    </location>
</feature>
<evidence type="ECO:0000313" key="2">
    <source>
        <dbReference type="EMBL" id="PPK67852.1"/>
    </source>
</evidence>
<feature type="compositionally biased region" description="Basic and acidic residues" evidence="1">
    <location>
        <begin position="94"/>
        <end position="103"/>
    </location>
</feature>
<organism evidence="2 3">
    <name type="scientific">Actinokineospora auranticolor</name>
    <dbReference type="NCBI Taxonomy" id="155976"/>
    <lineage>
        <taxon>Bacteria</taxon>
        <taxon>Bacillati</taxon>
        <taxon>Actinomycetota</taxon>
        <taxon>Actinomycetes</taxon>
        <taxon>Pseudonocardiales</taxon>
        <taxon>Pseudonocardiaceae</taxon>
        <taxon>Actinokineospora</taxon>
    </lineage>
</organism>
<protein>
    <submittedName>
        <fullName evidence="2">Uncharacterized protein</fullName>
    </submittedName>
</protein>
<feature type="compositionally biased region" description="Pro residues" evidence="1">
    <location>
        <begin position="232"/>
        <end position="247"/>
    </location>
</feature>
<proteinExistence type="predicted"/>
<feature type="compositionally biased region" description="Polar residues" evidence="1">
    <location>
        <begin position="270"/>
        <end position="288"/>
    </location>
</feature>
<feature type="compositionally biased region" description="Basic residues" evidence="1">
    <location>
        <begin position="289"/>
        <end position="303"/>
    </location>
</feature>
<dbReference type="AlphaFoldDB" id="A0A2S6GRI5"/>
<dbReference type="Proteomes" id="UP000239203">
    <property type="component" value="Unassembled WGS sequence"/>
</dbReference>
<feature type="compositionally biased region" description="Low complexity" evidence="1">
    <location>
        <begin position="1"/>
        <end position="16"/>
    </location>
</feature>
<feature type="compositionally biased region" description="Polar residues" evidence="1">
    <location>
        <begin position="310"/>
        <end position="325"/>
    </location>
</feature>
<feature type="region of interest" description="Disordered" evidence="1">
    <location>
        <begin position="1"/>
        <end position="179"/>
    </location>
</feature>
<feature type="compositionally biased region" description="Basic residues" evidence="1">
    <location>
        <begin position="35"/>
        <end position="50"/>
    </location>
</feature>
<feature type="compositionally biased region" description="Basic and acidic residues" evidence="1">
    <location>
        <begin position="144"/>
        <end position="160"/>
    </location>
</feature>
<feature type="compositionally biased region" description="Basic and acidic residues" evidence="1">
    <location>
        <begin position="445"/>
        <end position="473"/>
    </location>
</feature>
<reference evidence="2 3" key="1">
    <citation type="submission" date="2018-02" db="EMBL/GenBank/DDBJ databases">
        <title>Genomic Encyclopedia of Archaeal and Bacterial Type Strains, Phase II (KMG-II): from individual species to whole genera.</title>
        <authorList>
            <person name="Goeker M."/>
        </authorList>
    </citation>
    <scope>NUCLEOTIDE SEQUENCE [LARGE SCALE GENOMIC DNA]</scope>
    <source>
        <strain evidence="2 3">YU 961-1</strain>
    </source>
</reference>
<evidence type="ECO:0000313" key="3">
    <source>
        <dbReference type="Proteomes" id="UP000239203"/>
    </source>
</evidence>
<feature type="region of interest" description="Disordered" evidence="1">
    <location>
        <begin position="206"/>
        <end position="402"/>
    </location>
</feature>
<accession>A0A2S6GRI5</accession>
<feature type="compositionally biased region" description="Basic residues" evidence="1">
    <location>
        <begin position="161"/>
        <end position="176"/>
    </location>
</feature>
<dbReference type="EMBL" id="PTIX01000006">
    <property type="protein sequence ID" value="PPK67852.1"/>
    <property type="molecule type" value="Genomic_DNA"/>
</dbReference>
<gene>
    <name evidence="2" type="ORF">CLV40_10682</name>
</gene>
<keyword evidence="3" id="KW-1185">Reference proteome</keyword>
<evidence type="ECO:0000256" key="1">
    <source>
        <dbReference type="SAM" id="MobiDB-lite"/>
    </source>
</evidence>
<sequence length="583" mass="65453">MPSRPSVAASPTAAPTPRRRQQQAQHLGEPEQRGRLRPSGHAQRRQRHLQRPPGCGTSRRRRRERGRQDQSHRRRHPRRRPVQRQPPEQGRAVIRTDGERDRTIGGSALRLHTQRYGPRPNGVVDTTTHKPDGNPLHRQPAHRNTNERRDHATPRGDPRNRRLRGSRPPRGLRAHRPPAPAVLIPLRTIPESLRGAYRIRGGPCRRVWRPNWATPARSRPPPPDRSRSPAKHPVPPSPQPHRVPPPETGRADHRRRHPPHKPVLDHRSGTRTAGTCRATSTRHNPARTSRSRTKPRDRCRRQTKPVPHSQEPTSQAGGRLGTSSRGRWPRLSASTRHNRAEVDRAGRRPRRTNPPPTTPTRPARKPAGNRPGPKAPDPHNRAPASRMATGTPLPPRRGPTPRAHLRRLLRATQRTLAGRLAKPGPRRGQVINLRLPTTTQARTPLPERETRTGPRIDHWPLRTSRALEPDGPARSHQSGEQTGVPTRAGDRERRGSLASRLDQLTEISHPSNEIHPYDIAPYTRDLARVLTGESARSRTDFSDTAIATNPPSQAAIHSTSTDLARARYFSGRTTTTSTASSRL</sequence>
<name>A0A2S6GRI5_9PSEU</name>
<feature type="compositionally biased region" description="Basic residues" evidence="1">
    <location>
        <begin position="72"/>
        <end position="82"/>
    </location>
</feature>
<feature type="compositionally biased region" description="Polar residues" evidence="1">
    <location>
        <begin position="475"/>
        <end position="484"/>
    </location>
</feature>